<accession>A0A0A9Z3L1</accession>
<reference evidence="2" key="1">
    <citation type="journal article" date="2014" name="PLoS ONE">
        <title>Transcriptome-Based Identification of ABC Transporters in the Western Tarnished Plant Bug Lygus hesperus.</title>
        <authorList>
            <person name="Hull J.J."/>
            <person name="Chaney K."/>
            <person name="Geib S.M."/>
            <person name="Fabrick J.A."/>
            <person name="Brent C.S."/>
            <person name="Walsh D."/>
            <person name="Lavine L.C."/>
        </authorList>
    </citation>
    <scope>NUCLEOTIDE SEQUENCE</scope>
</reference>
<dbReference type="PANTHER" id="PTHR47272">
    <property type="entry name" value="DDE_TNP_1_7 DOMAIN-CONTAINING PROTEIN"/>
    <property type="match status" value="1"/>
</dbReference>
<dbReference type="Pfam" id="PF13843">
    <property type="entry name" value="DDE_Tnp_1_7"/>
    <property type="match status" value="1"/>
</dbReference>
<dbReference type="InterPro" id="IPR029526">
    <property type="entry name" value="PGBD"/>
</dbReference>
<name>A0A0A9Z3L1_LYGHE</name>
<organism evidence="2">
    <name type="scientific">Lygus hesperus</name>
    <name type="common">Western plant bug</name>
    <dbReference type="NCBI Taxonomy" id="30085"/>
    <lineage>
        <taxon>Eukaryota</taxon>
        <taxon>Metazoa</taxon>
        <taxon>Ecdysozoa</taxon>
        <taxon>Arthropoda</taxon>
        <taxon>Hexapoda</taxon>
        <taxon>Insecta</taxon>
        <taxon>Pterygota</taxon>
        <taxon>Neoptera</taxon>
        <taxon>Paraneoptera</taxon>
        <taxon>Hemiptera</taxon>
        <taxon>Heteroptera</taxon>
        <taxon>Panheteroptera</taxon>
        <taxon>Cimicomorpha</taxon>
        <taxon>Miridae</taxon>
        <taxon>Mirini</taxon>
        <taxon>Lygus</taxon>
    </lineage>
</organism>
<sequence length="606" mass="70080">MKEDFDTNVRAEEQENIHAPVVSYYRRAVDDMKEAYSHLDEMSFSLISELIPDSPDERSGSEYEFLLHTSVTRDHMVRAGSSRSGLPIFKMEERKADFDCSDSDDEVDVKTTKNSGPDTLNWKQTDFTKVVTLPDENITLKEYHEGRTPLEVFLSFFTEELILLIVGQTNLYGTQKQGTNPNISANDLLRFLSVEINMNIFQNAQRDIWGESLGLIGYHNKIPDIMSREEYKKIQSSLHFANNSERSQDDDKYFKIRPLFEYLRRKFNDIDVNETNFVIRDMKLEHRTIRYAKRTLRSYYQIFYRSGKSGLIYDMLLWEGDDKAFHGRSFETSERALPFITKVIVSLTKTIPNPQLSVVFISEDFNSPNLMTFLRNEYGILSIGPLLSERLEGAEELLEKDEALRRKGRFAHDVVSSGGVCVMKWADKSDVVTVGSSYAGLEPKSTILRRSKETKKKAPMECPQIIKEWDRLRNAGLVDDLVAEDKTPTSSYKWYMAIFSQLLNLSLVNAHSLYKLQKDVNSKMSLIEFKRHVADGLLLYEIPCTDPTQPPKWKRLDGISHWPTHGPKEECKKCHRLTQHRCTKCEVPACISRKNCFFHFHTDVDI</sequence>
<evidence type="ECO:0000313" key="2">
    <source>
        <dbReference type="EMBL" id="JAG39852.1"/>
    </source>
</evidence>
<dbReference type="PANTHER" id="PTHR47272:SF1">
    <property type="entry name" value="PIGGYBAC TRANSPOSABLE ELEMENT-DERIVED PROTEIN 3-LIKE"/>
    <property type="match status" value="1"/>
</dbReference>
<gene>
    <name evidence="2" type="primary">PGBD2_0</name>
    <name evidence="2" type="ORF">CM83_58706</name>
</gene>
<feature type="domain" description="PiggyBac transposable element-derived protein" evidence="1">
    <location>
        <begin position="148"/>
        <end position="511"/>
    </location>
</feature>
<proteinExistence type="predicted"/>
<reference evidence="2" key="2">
    <citation type="submission" date="2014-07" db="EMBL/GenBank/DDBJ databases">
        <authorList>
            <person name="Hull J."/>
        </authorList>
    </citation>
    <scope>NUCLEOTIDE SEQUENCE</scope>
</reference>
<evidence type="ECO:0000259" key="1">
    <source>
        <dbReference type="Pfam" id="PF13843"/>
    </source>
</evidence>
<dbReference type="EMBL" id="GBHO01003752">
    <property type="protein sequence ID" value="JAG39852.1"/>
    <property type="molecule type" value="Transcribed_RNA"/>
</dbReference>
<protein>
    <submittedName>
        <fullName evidence="2">PiggyBac transposable element-derived protein 2</fullName>
    </submittedName>
</protein>
<dbReference type="AlphaFoldDB" id="A0A0A9Z3L1"/>